<dbReference type="OrthoDB" id="4301277at2"/>
<dbReference type="Proteomes" id="UP000190037">
    <property type="component" value="Unassembled WGS sequence"/>
</dbReference>
<reference evidence="2 3" key="1">
    <citation type="submission" date="2017-03" db="EMBL/GenBank/DDBJ databases">
        <title>Draft genome sequence of Streptomyces scabrisporus NF3, endophyte isolated from Amphipterygium adstringens.</title>
        <authorList>
            <person name="Vazquez M."/>
            <person name="Ceapa C.D."/>
            <person name="Rodriguez Luna D."/>
            <person name="Sanchez Esquivel S."/>
        </authorList>
    </citation>
    <scope>NUCLEOTIDE SEQUENCE [LARGE SCALE GENOMIC DNA]</scope>
    <source>
        <strain evidence="2 3">NF3</strain>
    </source>
</reference>
<dbReference type="InterPro" id="IPR007278">
    <property type="entry name" value="DUF397"/>
</dbReference>
<comment type="caution">
    <text evidence="2">The sequence shown here is derived from an EMBL/GenBank/DDBJ whole genome shotgun (WGS) entry which is preliminary data.</text>
</comment>
<dbReference type="RefSeq" id="WP_078975054.1">
    <property type="nucleotide sequence ID" value="NZ_MWQN01000001.1"/>
</dbReference>
<accession>A0A1T3NVW5</accession>
<feature type="domain" description="DUF397" evidence="1">
    <location>
        <begin position="6"/>
        <end position="53"/>
    </location>
</feature>
<proteinExistence type="predicted"/>
<gene>
    <name evidence="2" type="ORF">B4N89_07400</name>
</gene>
<evidence type="ECO:0000313" key="3">
    <source>
        <dbReference type="Proteomes" id="UP000190037"/>
    </source>
</evidence>
<organism evidence="2 3">
    <name type="scientific">Embleya scabrispora</name>
    <dbReference type="NCBI Taxonomy" id="159449"/>
    <lineage>
        <taxon>Bacteria</taxon>
        <taxon>Bacillati</taxon>
        <taxon>Actinomycetota</taxon>
        <taxon>Actinomycetes</taxon>
        <taxon>Kitasatosporales</taxon>
        <taxon>Streptomycetaceae</taxon>
        <taxon>Embleya</taxon>
    </lineage>
</organism>
<sequence>MEARGGWTTSSYSGGENCVEVAVRGAVVGLRDSKVVDSPVLALHPAAWAGLVGCAGARAVTAIR</sequence>
<name>A0A1T3NVW5_9ACTN</name>
<dbReference type="Pfam" id="PF04149">
    <property type="entry name" value="DUF397"/>
    <property type="match status" value="1"/>
</dbReference>
<keyword evidence="3" id="KW-1185">Reference proteome</keyword>
<evidence type="ECO:0000259" key="1">
    <source>
        <dbReference type="Pfam" id="PF04149"/>
    </source>
</evidence>
<dbReference type="AlphaFoldDB" id="A0A1T3NVW5"/>
<evidence type="ECO:0000313" key="2">
    <source>
        <dbReference type="EMBL" id="OPC80801.1"/>
    </source>
</evidence>
<dbReference type="EMBL" id="MWQN01000001">
    <property type="protein sequence ID" value="OPC80801.1"/>
    <property type="molecule type" value="Genomic_DNA"/>
</dbReference>
<protein>
    <recommendedName>
        <fullName evidence="1">DUF397 domain-containing protein</fullName>
    </recommendedName>
</protein>